<dbReference type="GeneID" id="5042244"/>
<dbReference type="KEGG" id="ptm:GSPATT00022231001"/>
<dbReference type="HOGENOM" id="CLU_1269048_0_0_1"/>
<dbReference type="EMBL" id="CT868653">
    <property type="protein sequence ID" value="CAK89062.1"/>
    <property type="molecule type" value="Genomic_DNA"/>
</dbReference>
<dbReference type="OMA" id="MKQINEM"/>
<evidence type="ECO:0000256" key="1">
    <source>
        <dbReference type="SAM" id="MobiDB-lite"/>
    </source>
</evidence>
<dbReference type="AlphaFoldDB" id="A0E195"/>
<name>A0E195_PARTE</name>
<sequence length="222" mass="25858">MNSSMKKSILSNYETYSSFKRKQSQPLATARQNQSQTHLIQAECKTPEKTSFLRQKTPSTKTKVKSQNTDNKENENRTVNRNSSSKKSYRQTQEKQTSNLMKQINEMLNQKSLSVPEILQETKEDNEINQFEQTQFQRAFAQNKVIKIQDLFSQNQITIKELEKNWQAQLSQESELIKSLQHHESIQQIRSDSKENLLNSLIPLENSTVHQPLIYVIDLALL</sequence>
<protein>
    <submittedName>
        <fullName evidence="2">Uncharacterized protein</fullName>
    </submittedName>
</protein>
<gene>
    <name evidence="2" type="ORF">GSPATT00022231001</name>
</gene>
<proteinExistence type="predicted"/>
<organism evidence="2 3">
    <name type="scientific">Paramecium tetraurelia</name>
    <dbReference type="NCBI Taxonomy" id="5888"/>
    <lineage>
        <taxon>Eukaryota</taxon>
        <taxon>Sar</taxon>
        <taxon>Alveolata</taxon>
        <taxon>Ciliophora</taxon>
        <taxon>Intramacronucleata</taxon>
        <taxon>Oligohymenophorea</taxon>
        <taxon>Peniculida</taxon>
        <taxon>Parameciidae</taxon>
        <taxon>Paramecium</taxon>
    </lineage>
</organism>
<feature type="region of interest" description="Disordered" evidence="1">
    <location>
        <begin position="18"/>
        <end position="97"/>
    </location>
</feature>
<accession>A0E195</accession>
<reference evidence="2 3" key="1">
    <citation type="journal article" date="2006" name="Nature">
        <title>Global trends of whole-genome duplications revealed by the ciliate Paramecium tetraurelia.</title>
        <authorList>
            <consortium name="Genoscope"/>
            <person name="Aury J.-M."/>
            <person name="Jaillon O."/>
            <person name="Duret L."/>
            <person name="Noel B."/>
            <person name="Jubin C."/>
            <person name="Porcel B.M."/>
            <person name="Segurens B."/>
            <person name="Daubin V."/>
            <person name="Anthouard V."/>
            <person name="Aiach N."/>
            <person name="Arnaiz O."/>
            <person name="Billaut A."/>
            <person name="Beisson J."/>
            <person name="Blanc I."/>
            <person name="Bouhouche K."/>
            <person name="Camara F."/>
            <person name="Duharcourt S."/>
            <person name="Guigo R."/>
            <person name="Gogendeau D."/>
            <person name="Katinka M."/>
            <person name="Keller A.-M."/>
            <person name="Kissmehl R."/>
            <person name="Klotz C."/>
            <person name="Koll F."/>
            <person name="Le Moue A."/>
            <person name="Lepere C."/>
            <person name="Malinsky S."/>
            <person name="Nowacki M."/>
            <person name="Nowak J.K."/>
            <person name="Plattner H."/>
            <person name="Poulain J."/>
            <person name="Ruiz F."/>
            <person name="Serrano V."/>
            <person name="Zagulski M."/>
            <person name="Dessen P."/>
            <person name="Betermier M."/>
            <person name="Weissenbach J."/>
            <person name="Scarpelli C."/>
            <person name="Schachter V."/>
            <person name="Sperling L."/>
            <person name="Meyer E."/>
            <person name="Cohen J."/>
            <person name="Wincker P."/>
        </authorList>
    </citation>
    <scope>NUCLEOTIDE SEQUENCE [LARGE SCALE GENOMIC DNA]</scope>
    <source>
        <strain evidence="2 3">Stock d4-2</strain>
    </source>
</reference>
<feature type="compositionally biased region" description="Polar residues" evidence="1">
    <location>
        <begin position="18"/>
        <end position="39"/>
    </location>
</feature>
<feature type="compositionally biased region" description="Polar residues" evidence="1">
    <location>
        <begin position="79"/>
        <end position="97"/>
    </location>
</feature>
<dbReference type="InParanoid" id="A0E195"/>
<dbReference type="OrthoDB" id="10295793at2759"/>
<feature type="compositionally biased region" description="Polar residues" evidence="1">
    <location>
        <begin position="52"/>
        <end position="69"/>
    </location>
</feature>
<evidence type="ECO:0000313" key="2">
    <source>
        <dbReference type="EMBL" id="CAK89062.1"/>
    </source>
</evidence>
<dbReference type="Proteomes" id="UP000000600">
    <property type="component" value="Unassembled WGS sequence"/>
</dbReference>
<dbReference type="RefSeq" id="XP_001456459.1">
    <property type="nucleotide sequence ID" value="XM_001456422.2"/>
</dbReference>
<evidence type="ECO:0000313" key="3">
    <source>
        <dbReference type="Proteomes" id="UP000000600"/>
    </source>
</evidence>
<keyword evidence="3" id="KW-1185">Reference proteome</keyword>